<keyword evidence="2" id="KW-1185">Reference proteome</keyword>
<accession>A0A6J2B437</accession>
<dbReference type="GeneID" id="113909547"/>
<protein>
    <submittedName>
        <fullName evidence="3">Basic proline-rich protein-like</fullName>
    </submittedName>
</protein>
<gene>
    <name evidence="3" type="primary">LOC113909547</name>
</gene>
<reference evidence="3" key="1">
    <citation type="submission" date="2025-08" db="UniProtKB">
        <authorList>
            <consortium name="RefSeq"/>
        </authorList>
    </citation>
    <scope>IDENTIFICATION</scope>
    <source>
        <tissue evidence="3">Blood</tissue>
    </source>
</reference>
<feature type="compositionally biased region" description="Pro residues" evidence="1">
    <location>
        <begin position="179"/>
        <end position="193"/>
    </location>
</feature>
<dbReference type="AlphaFoldDB" id="A0A6J2B437"/>
<dbReference type="OrthoDB" id="10667089at2759"/>
<organism evidence="2 3">
    <name type="scientific">Zalophus californianus</name>
    <name type="common">California sealion</name>
    <dbReference type="NCBI Taxonomy" id="9704"/>
    <lineage>
        <taxon>Eukaryota</taxon>
        <taxon>Metazoa</taxon>
        <taxon>Chordata</taxon>
        <taxon>Craniata</taxon>
        <taxon>Vertebrata</taxon>
        <taxon>Euteleostomi</taxon>
        <taxon>Mammalia</taxon>
        <taxon>Eutheria</taxon>
        <taxon>Laurasiatheria</taxon>
        <taxon>Carnivora</taxon>
        <taxon>Caniformia</taxon>
        <taxon>Pinnipedia</taxon>
        <taxon>Otariidae</taxon>
        <taxon>Zalophus</taxon>
    </lineage>
</organism>
<feature type="region of interest" description="Disordered" evidence="1">
    <location>
        <begin position="179"/>
        <end position="202"/>
    </location>
</feature>
<evidence type="ECO:0000256" key="1">
    <source>
        <dbReference type="SAM" id="MobiDB-lite"/>
    </source>
</evidence>
<dbReference type="Proteomes" id="UP000515165">
    <property type="component" value="Chromosome 6"/>
</dbReference>
<name>A0A6J2B437_ZALCA</name>
<sequence length="202" mass="21577">MTACCLSTLRDWGHTDCPQLASPARGAGTIIEQSAVPAGASLTQRPPRAICPRLLEGHGSAAQPAVSTSPRTAWGSPGERPGESISHGDGSPNRNFLRFLASLREKPSHRPQRPLQTFLPCPGLASPLARPLCGFWRCHAPSWTWALRRGPPPSLCPPSLTPLPTPSIFWSLDLAQCPPHLPPEPGPPPPVPRPSLHSRPGL</sequence>
<proteinExistence type="predicted"/>
<evidence type="ECO:0000313" key="3">
    <source>
        <dbReference type="RefSeq" id="XP_027426639.1"/>
    </source>
</evidence>
<evidence type="ECO:0000313" key="2">
    <source>
        <dbReference type="Proteomes" id="UP000515165"/>
    </source>
</evidence>
<feature type="region of interest" description="Disordered" evidence="1">
    <location>
        <begin position="58"/>
        <end position="93"/>
    </location>
</feature>
<dbReference type="RefSeq" id="XP_027426639.1">
    <property type="nucleotide sequence ID" value="XM_027570838.2"/>
</dbReference>
<dbReference type="KEGG" id="zca:113909547"/>